<evidence type="ECO:0000313" key="8">
    <source>
        <dbReference type="Proteomes" id="UP001368500"/>
    </source>
</evidence>
<sequence length="284" mass="29311">MSLPVDLSPSDDPEAPERGPQRAVQSVEVGGRLLLALARSPGPMGLKDLASAAALPAARAHPYLVSFGRLGLIEQDSVSGRYALGPAALQLGLAALHQLDPLRSAQPVAEALARETGLAVALSVWGNLGPTVVRLVEAAQPLHVAMRVGSVMSVAGTATGQAFAARLPDEPLLEAAGLGLDALGRPGAQAPDAQVLREEWRQVRTLYARHGLARATGRPIPGVNAFAAAVTDHEGAVVLVLTALGHQDDVDADWDGPVARAVRLAAADITRRIGGSERSSDDPA</sequence>
<dbReference type="Pfam" id="PF09339">
    <property type="entry name" value="HTH_IclR"/>
    <property type="match status" value="1"/>
</dbReference>
<protein>
    <submittedName>
        <fullName evidence="7">Helix-turn-helix domain-containing protein</fullName>
    </submittedName>
</protein>
<keyword evidence="1" id="KW-0805">Transcription regulation</keyword>
<dbReference type="PANTHER" id="PTHR30136">
    <property type="entry name" value="HELIX-TURN-HELIX TRANSCRIPTIONAL REGULATOR, ICLR FAMILY"/>
    <property type="match status" value="1"/>
</dbReference>
<dbReference type="SUPFAM" id="SSF46785">
    <property type="entry name" value="Winged helix' DNA-binding domain"/>
    <property type="match status" value="1"/>
</dbReference>
<dbReference type="Gene3D" id="3.30.450.40">
    <property type="match status" value="1"/>
</dbReference>
<dbReference type="InterPro" id="IPR050707">
    <property type="entry name" value="HTH_MetabolicPath_Reg"/>
</dbReference>
<keyword evidence="3" id="KW-0804">Transcription</keyword>
<evidence type="ECO:0000256" key="2">
    <source>
        <dbReference type="ARBA" id="ARBA00023125"/>
    </source>
</evidence>
<evidence type="ECO:0000259" key="6">
    <source>
        <dbReference type="PROSITE" id="PS51078"/>
    </source>
</evidence>
<accession>A0ABU9BCH8</accession>
<feature type="domain" description="IclR-ED" evidence="6">
    <location>
        <begin position="87"/>
        <end position="275"/>
    </location>
</feature>
<dbReference type="RefSeq" id="WP_341375378.1">
    <property type="nucleotide sequence ID" value="NZ_JBBUTF010000015.1"/>
</dbReference>
<dbReference type="PROSITE" id="PS51077">
    <property type="entry name" value="HTH_ICLR"/>
    <property type="match status" value="1"/>
</dbReference>
<evidence type="ECO:0000313" key="7">
    <source>
        <dbReference type="EMBL" id="MEK8027597.1"/>
    </source>
</evidence>
<proteinExistence type="predicted"/>
<dbReference type="InterPro" id="IPR014757">
    <property type="entry name" value="Tscrpt_reg_IclR_C"/>
</dbReference>
<dbReference type="InterPro" id="IPR036390">
    <property type="entry name" value="WH_DNA-bd_sf"/>
</dbReference>
<evidence type="ECO:0000256" key="1">
    <source>
        <dbReference type="ARBA" id="ARBA00023015"/>
    </source>
</evidence>
<dbReference type="EMBL" id="JBBUTF010000015">
    <property type="protein sequence ID" value="MEK8027597.1"/>
    <property type="molecule type" value="Genomic_DNA"/>
</dbReference>
<dbReference type="InterPro" id="IPR029016">
    <property type="entry name" value="GAF-like_dom_sf"/>
</dbReference>
<dbReference type="Proteomes" id="UP001368500">
    <property type="component" value="Unassembled WGS sequence"/>
</dbReference>
<dbReference type="Gene3D" id="1.10.10.10">
    <property type="entry name" value="Winged helix-like DNA-binding domain superfamily/Winged helix DNA-binding domain"/>
    <property type="match status" value="1"/>
</dbReference>
<organism evidence="7 8">
    <name type="scientific">Pseudaquabacterium rugosum</name>
    <dbReference type="NCBI Taxonomy" id="2984194"/>
    <lineage>
        <taxon>Bacteria</taxon>
        <taxon>Pseudomonadati</taxon>
        <taxon>Pseudomonadota</taxon>
        <taxon>Betaproteobacteria</taxon>
        <taxon>Burkholderiales</taxon>
        <taxon>Sphaerotilaceae</taxon>
        <taxon>Pseudaquabacterium</taxon>
    </lineage>
</organism>
<name>A0ABU9BCH8_9BURK</name>
<dbReference type="InterPro" id="IPR005471">
    <property type="entry name" value="Tscrpt_reg_IclR_N"/>
</dbReference>
<dbReference type="PANTHER" id="PTHR30136:SF8">
    <property type="entry name" value="TRANSCRIPTIONAL REGULATORY PROTEIN"/>
    <property type="match status" value="1"/>
</dbReference>
<gene>
    <name evidence="7" type="ORF">AACH11_16660</name>
</gene>
<keyword evidence="2" id="KW-0238">DNA-binding</keyword>
<feature type="region of interest" description="Disordered" evidence="4">
    <location>
        <begin position="1"/>
        <end position="23"/>
    </location>
</feature>
<dbReference type="PROSITE" id="PS51078">
    <property type="entry name" value="ICLR_ED"/>
    <property type="match status" value="1"/>
</dbReference>
<comment type="caution">
    <text evidence="7">The sequence shown here is derived from an EMBL/GenBank/DDBJ whole genome shotgun (WGS) entry which is preliminary data.</text>
</comment>
<evidence type="ECO:0000256" key="3">
    <source>
        <dbReference type="ARBA" id="ARBA00023163"/>
    </source>
</evidence>
<dbReference type="Pfam" id="PF01614">
    <property type="entry name" value="IclR_C"/>
    <property type="match status" value="1"/>
</dbReference>
<evidence type="ECO:0000256" key="4">
    <source>
        <dbReference type="SAM" id="MobiDB-lite"/>
    </source>
</evidence>
<dbReference type="InterPro" id="IPR036388">
    <property type="entry name" value="WH-like_DNA-bd_sf"/>
</dbReference>
<evidence type="ECO:0000259" key="5">
    <source>
        <dbReference type="PROSITE" id="PS51077"/>
    </source>
</evidence>
<keyword evidence="8" id="KW-1185">Reference proteome</keyword>
<reference evidence="7 8" key="1">
    <citation type="submission" date="2024-04" db="EMBL/GenBank/DDBJ databases">
        <title>Novel species of the genus Ideonella isolated from streams.</title>
        <authorList>
            <person name="Lu H."/>
        </authorList>
    </citation>
    <scope>NUCLEOTIDE SEQUENCE [LARGE SCALE GENOMIC DNA]</scope>
    <source>
        <strain evidence="7 8">BYS139W</strain>
    </source>
</reference>
<feature type="domain" description="HTH iclR-type" evidence="5">
    <location>
        <begin position="24"/>
        <end position="86"/>
    </location>
</feature>
<dbReference type="SUPFAM" id="SSF55781">
    <property type="entry name" value="GAF domain-like"/>
    <property type="match status" value="1"/>
</dbReference>
<dbReference type="SMART" id="SM00346">
    <property type="entry name" value="HTH_ICLR"/>
    <property type="match status" value="1"/>
</dbReference>